<reference evidence="1 2" key="1">
    <citation type="journal article" date="2016" name="Genome Announc.">
        <title>Draft Genome Sequence of Planomonospora sphaerica JCM9374, a Rare Actinomycete.</title>
        <authorList>
            <person name="Dohra H."/>
            <person name="Suzuki T."/>
            <person name="Inoue Y."/>
            <person name="Kodani S."/>
        </authorList>
    </citation>
    <scope>NUCLEOTIDE SEQUENCE [LARGE SCALE GENOMIC DNA]</scope>
    <source>
        <strain evidence="1 2">JCM 9374</strain>
    </source>
</reference>
<protein>
    <submittedName>
        <fullName evidence="1">Uncharacterized protein</fullName>
    </submittedName>
</protein>
<reference evidence="2" key="2">
    <citation type="submission" date="2016-04" db="EMBL/GenBank/DDBJ databases">
        <title>Planomonospora sphaerica JCM9374 whole genome shotgun sequence.</title>
        <authorList>
            <person name="Suzuki T."/>
            <person name="Dohra H."/>
            <person name="Kodani S."/>
        </authorList>
    </citation>
    <scope>NUCLEOTIDE SEQUENCE [LARGE SCALE GENOMIC DNA]</scope>
    <source>
        <strain evidence="2">JCM 9374</strain>
    </source>
</reference>
<evidence type="ECO:0000313" key="1">
    <source>
        <dbReference type="EMBL" id="GAT67895.1"/>
    </source>
</evidence>
<dbReference type="Proteomes" id="UP000077701">
    <property type="component" value="Unassembled WGS sequence"/>
</dbReference>
<name>A0A161LLK2_9ACTN</name>
<dbReference type="AlphaFoldDB" id="A0A161LLK2"/>
<sequence length="46" mass="5460">MKDVLRQNQIFSEGWRLRRYTKQVMYGAPELIVQEVARLLADPRSP</sequence>
<organism evidence="1 2">
    <name type="scientific">Planomonospora sphaerica</name>
    <dbReference type="NCBI Taxonomy" id="161355"/>
    <lineage>
        <taxon>Bacteria</taxon>
        <taxon>Bacillati</taxon>
        <taxon>Actinomycetota</taxon>
        <taxon>Actinomycetes</taxon>
        <taxon>Streptosporangiales</taxon>
        <taxon>Streptosporangiaceae</taxon>
        <taxon>Planomonospora</taxon>
    </lineage>
</organism>
<keyword evidence="2" id="KW-1185">Reference proteome</keyword>
<gene>
    <name evidence="1" type="ORF">PS9374_03555</name>
</gene>
<dbReference type="EMBL" id="BDCX01000008">
    <property type="protein sequence ID" value="GAT67895.1"/>
    <property type="molecule type" value="Genomic_DNA"/>
</dbReference>
<comment type="caution">
    <text evidence="1">The sequence shown here is derived from an EMBL/GenBank/DDBJ whole genome shotgun (WGS) entry which is preliminary data.</text>
</comment>
<evidence type="ECO:0000313" key="2">
    <source>
        <dbReference type="Proteomes" id="UP000077701"/>
    </source>
</evidence>
<proteinExistence type="predicted"/>
<accession>A0A161LLK2</accession>